<evidence type="ECO:0000313" key="1">
    <source>
        <dbReference type="EMBL" id="KAG6584453.1"/>
    </source>
</evidence>
<dbReference type="EMBL" id="JAGKQH010000013">
    <property type="protein sequence ID" value="KAG6584453.1"/>
    <property type="molecule type" value="Genomic_DNA"/>
</dbReference>
<accession>A0AAV6MQ61</accession>
<dbReference type="AlphaFoldDB" id="A0AAV6MQ61"/>
<protein>
    <submittedName>
        <fullName evidence="1">Uncharacterized protein</fullName>
    </submittedName>
</protein>
<organism evidence="1 2">
    <name type="scientific">Cucurbita argyrosperma subsp. sororia</name>
    <dbReference type="NCBI Taxonomy" id="37648"/>
    <lineage>
        <taxon>Eukaryota</taxon>
        <taxon>Viridiplantae</taxon>
        <taxon>Streptophyta</taxon>
        <taxon>Embryophyta</taxon>
        <taxon>Tracheophyta</taxon>
        <taxon>Spermatophyta</taxon>
        <taxon>Magnoliopsida</taxon>
        <taxon>eudicotyledons</taxon>
        <taxon>Gunneridae</taxon>
        <taxon>Pentapetalae</taxon>
        <taxon>rosids</taxon>
        <taxon>fabids</taxon>
        <taxon>Cucurbitales</taxon>
        <taxon>Cucurbitaceae</taxon>
        <taxon>Cucurbiteae</taxon>
        <taxon>Cucurbita</taxon>
    </lineage>
</organism>
<name>A0AAV6MQ61_9ROSI</name>
<reference evidence="1 2" key="1">
    <citation type="journal article" date="2021" name="Hortic Res">
        <title>The domestication of Cucurbita argyrosperma as revealed by the genome of its wild relative.</title>
        <authorList>
            <person name="Barrera-Redondo J."/>
            <person name="Sanchez-de la Vega G."/>
            <person name="Aguirre-Liguori J.A."/>
            <person name="Castellanos-Morales G."/>
            <person name="Gutierrez-Guerrero Y.T."/>
            <person name="Aguirre-Dugua X."/>
            <person name="Aguirre-Planter E."/>
            <person name="Tenaillon M.I."/>
            <person name="Lira-Saade R."/>
            <person name="Eguiarte L.E."/>
        </authorList>
    </citation>
    <scope>NUCLEOTIDE SEQUENCE [LARGE SCALE GENOMIC DNA]</scope>
    <source>
        <strain evidence="1">JBR-2021</strain>
    </source>
</reference>
<comment type="caution">
    <text evidence="1">The sequence shown here is derived from an EMBL/GenBank/DDBJ whole genome shotgun (WGS) entry which is preliminary data.</text>
</comment>
<sequence>MDLPKSQPSFCGVQEKEKTNGIHHSSEMVAEFNAANPTCSTLYFPLPQGSCLYSLYLSLATYLIKLFVQEFVSV</sequence>
<keyword evidence="2" id="KW-1185">Reference proteome</keyword>
<gene>
    <name evidence="1" type="ORF">SDJN03_20385</name>
</gene>
<proteinExistence type="predicted"/>
<evidence type="ECO:0000313" key="2">
    <source>
        <dbReference type="Proteomes" id="UP000685013"/>
    </source>
</evidence>
<dbReference type="Proteomes" id="UP000685013">
    <property type="component" value="Chromosome 13"/>
</dbReference>
<feature type="non-terminal residue" evidence="1">
    <location>
        <position position="1"/>
    </location>
</feature>